<gene>
    <name evidence="1" type="ORF">D9758_018990</name>
</gene>
<dbReference type="Proteomes" id="UP000559256">
    <property type="component" value="Unassembled WGS sequence"/>
</dbReference>
<dbReference type="OrthoDB" id="3236755at2759"/>
<dbReference type="InterPro" id="IPR012337">
    <property type="entry name" value="RNaseH-like_sf"/>
</dbReference>
<dbReference type="SUPFAM" id="SSF53098">
    <property type="entry name" value="Ribonuclease H-like"/>
    <property type="match status" value="1"/>
</dbReference>
<proteinExistence type="predicted"/>
<keyword evidence="2" id="KW-1185">Reference proteome</keyword>
<reference evidence="1 2" key="1">
    <citation type="journal article" date="2020" name="ISME J.">
        <title>Uncovering the hidden diversity of litter-decomposition mechanisms in mushroom-forming fungi.</title>
        <authorList>
            <person name="Floudas D."/>
            <person name="Bentzer J."/>
            <person name="Ahren D."/>
            <person name="Johansson T."/>
            <person name="Persson P."/>
            <person name="Tunlid A."/>
        </authorList>
    </citation>
    <scope>NUCLEOTIDE SEQUENCE [LARGE SCALE GENOMIC DNA]</scope>
    <source>
        <strain evidence="1 2">CBS 291.85</strain>
    </source>
</reference>
<name>A0A8H5ERH9_9AGAR</name>
<dbReference type="EMBL" id="JAACJM010000620">
    <property type="protein sequence ID" value="KAF5309689.1"/>
    <property type="molecule type" value="Genomic_DNA"/>
</dbReference>
<accession>A0A8H5ERH9</accession>
<dbReference type="AlphaFoldDB" id="A0A8H5ERH9"/>
<evidence type="ECO:0000313" key="2">
    <source>
        <dbReference type="Proteomes" id="UP000559256"/>
    </source>
</evidence>
<organism evidence="1 2">
    <name type="scientific">Tetrapyrgos nigripes</name>
    <dbReference type="NCBI Taxonomy" id="182062"/>
    <lineage>
        <taxon>Eukaryota</taxon>
        <taxon>Fungi</taxon>
        <taxon>Dikarya</taxon>
        <taxon>Basidiomycota</taxon>
        <taxon>Agaricomycotina</taxon>
        <taxon>Agaricomycetes</taxon>
        <taxon>Agaricomycetidae</taxon>
        <taxon>Agaricales</taxon>
        <taxon>Marasmiineae</taxon>
        <taxon>Marasmiaceae</taxon>
        <taxon>Tetrapyrgos</taxon>
    </lineage>
</organism>
<comment type="caution">
    <text evidence="1">The sequence shown here is derived from an EMBL/GenBank/DDBJ whole genome shotgun (WGS) entry which is preliminary data.</text>
</comment>
<sequence>MSVNRTSAAIKQVVANGKFKFDQSKYFPLEQSPESFEFEFKLRQLIQVCSPIAKALTCLEANNVNLADVWVYWHAVIFSIEKVLANKFPLDAKNKILSVLNHRHKQLFEPNGRLYNPAYLVAAFLNPAYLNSDLFRDADINSEQPLSADIIQKLESASICHPRTFYGILAYLLELGSNEVEYGGLDFFTKWRGRASAFKETLKNELLTYAQGRFPFNLPFERGASTTLVIQWWKSCICENIYILPYLAVKLYSIRINSMEEERTGSTFTWMTPAVRNRLSVEMKGSKTQIHRYYQTQEACESGKKTEQKKQKKFTNVKNSFYRMSKSSCEQVSREMEEAELDDSWLDENAEVIPSNPTSLLSAAKFVDPEAYKLVSLLSETDPSHTPKLTGAASAASIPTTASAEAVDTNYSIDDMTF</sequence>
<protein>
    <submittedName>
        <fullName evidence="1">Uncharacterized protein</fullName>
    </submittedName>
</protein>
<evidence type="ECO:0000313" key="1">
    <source>
        <dbReference type="EMBL" id="KAF5309689.1"/>
    </source>
</evidence>